<accession>A0A227KIN6</accession>
<dbReference type="Pfam" id="PF02464">
    <property type="entry name" value="CinA"/>
    <property type="match status" value="1"/>
</dbReference>
<dbReference type="InterPro" id="IPR008136">
    <property type="entry name" value="CinA_C"/>
</dbReference>
<dbReference type="NCBIfam" id="TIGR00199">
    <property type="entry name" value="PncC_domain"/>
    <property type="match status" value="1"/>
</dbReference>
<dbReference type="InterPro" id="IPR036653">
    <property type="entry name" value="CinA-like_C"/>
</dbReference>
<dbReference type="GeneID" id="78362757"/>
<evidence type="ECO:0000313" key="2">
    <source>
        <dbReference type="EMBL" id="OXE47725.1"/>
    </source>
</evidence>
<evidence type="ECO:0000259" key="1">
    <source>
        <dbReference type="Pfam" id="PF02464"/>
    </source>
</evidence>
<comment type="caution">
    <text evidence="2">The sequence shown here is derived from an EMBL/GenBank/DDBJ whole genome shotgun (WGS) entry which is preliminary data.</text>
</comment>
<sequence length="162" mass="17258">MRNELKAKIADLADVLKDRNLKVATAESCTGGMIAAALTEFPGASDWFDRGFVTYNNTAKHEMLGVSQSILEKYGAVSNDCVAQMVLGALKNSNAQVAVAVSGIAGPGGEEPGKPVGTVFLGWGLKDEMPNIICFHFEGDRQQVREKCVEEAVNGLLDLLKG</sequence>
<dbReference type="Proteomes" id="UP000214610">
    <property type="component" value="Unassembled WGS sequence"/>
</dbReference>
<organism evidence="2 3">
    <name type="scientific">Turicimonas muris</name>
    <dbReference type="NCBI Taxonomy" id="1796652"/>
    <lineage>
        <taxon>Bacteria</taxon>
        <taxon>Pseudomonadati</taxon>
        <taxon>Pseudomonadota</taxon>
        <taxon>Betaproteobacteria</taxon>
        <taxon>Burkholderiales</taxon>
        <taxon>Sutterellaceae</taxon>
        <taxon>Turicimonas</taxon>
    </lineage>
</organism>
<feature type="domain" description="CinA C-terminal" evidence="1">
    <location>
        <begin position="10"/>
        <end position="159"/>
    </location>
</feature>
<evidence type="ECO:0000313" key="3">
    <source>
        <dbReference type="Proteomes" id="UP000214610"/>
    </source>
</evidence>
<dbReference type="RefSeq" id="WP_066595233.1">
    <property type="nucleotide sequence ID" value="NZ_CAJTBZ010000002.1"/>
</dbReference>
<reference evidence="3" key="1">
    <citation type="submission" date="2017-05" db="EMBL/GenBank/DDBJ databases">
        <title>Improved OligoMM genomes.</title>
        <authorList>
            <person name="Garzetti D."/>
        </authorList>
    </citation>
    <scope>NUCLEOTIDE SEQUENCE [LARGE SCALE GENOMIC DNA]</scope>
    <source>
        <strain evidence="3">YL45</strain>
    </source>
</reference>
<name>A0A227KIN6_9BURK</name>
<dbReference type="EMBL" id="NHMP01000004">
    <property type="protein sequence ID" value="OXE47725.1"/>
    <property type="molecule type" value="Genomic_DNA"/>
</dbReference>
<dbReference type="Gene3D" id="3.90.950.20">
    <property type="entry name" value="CinA-like"/>
    <property type="match status" value="1"/>
</dbReference>
<proteinExistence type="predicted"/>
<gene>
    <name evidence="2" type="ORF">ADH67_08070</name>
</gene>
<dbReference type="SUPFAM" id="SSF142433">
    <property type="entry name" value="CinA-like"/>
    <property type="match status" value="1"/>
</dbReference>
<protein>
    <submittedName>
        <fullName evidence="2">CinA family protein</fullName>
    </submittedName>
</protein>
<dbReference type="AlphaFoldDB" id="A0A227KIN6"/>
<keyword evidence="3" id="KW-1185">Reference proteome</keyword>